<feature type="compositionally biased region" description="Low complexity" evidence="2">
    <location>
        <begin position="189"/>
        <end position="218"/>
    </location>
</feature>
<feature type="domain" description="FHA" evidence="3">
    <location>
        <begin position="359"/>
        <end position="414"/>
    </location>
</feature>
<proteinExistence type="predicted"/>
<feature type="compositionally biased region" description="Pro residues" evidence="2">
    <location>
        <begin position="264"/>
        <end position="283"/>
    </location>
</feature>
<evidence type="ECO:0000313" key="4">
    <source>
        <dbReference type="EMBL" id="RMI31825.1"/>
    </source>
</evidence>
<feature type="compositionally biased region" description="Pro residues" evidence="2">
    <location>
        <begin position="226"/>
        <end position="243"/>
    </location>
</feature>
<dbReference type="Proteomes" id="UP000279275">
    <property type="component" value="Unassembled WGS sequence"/>
</dbReference>
<comment type="caution">
    <text evidence="4">The sequence shown here is derived from an EMBL/GenBank/DDBJ whole genome shotgun (WGS) entry which is preliminary data.</text>
</comment>
<keyword evidence="1" id="KW-0597">Phosphoprotein</keyword>
<reference evidence="4 5" key="1">
    <citation type="submission" date="2018-10" db="EMBL/GenBank/DDBJ databases">
        <title>Isolation from cow dung.</title>
        <authorList>
            <person name="Ling L."/>
        </authorList>
    </citation>
    <scope>NUCLEOTIDE SEQUENCE [LARGE SCALE GENOMIC DNA]</scope>
    <source>
        <strain evidence="4 5">NEAU-LL90</strain>
    </source>
</reference>
<dbReference type="AlphaFoldDB" id="A0A3M2L7E0"/>
<dbReference type="InterPro" id="IPR008984">
    <property type="entry name" value="SMAD_FHA_dom_sf"/>
</dbReference>
<evidence type="ECO:0000256" key="2">
    <source>
        <dbReference type="SAM" id="MobiDB-lite"/>
    </source>
</evidence>
<dbReference type="Pfam" id="PF00498">
    <property type="entry name" value="FHA"/>
    <property type="match status" value="1"/>
</dbReference>
<dbReference type="CDD" id="cd00060">
    <property type="entry name" value="FHA"/>
    <property type="match status" value="1"/>
</dbReference>
<gene>
    <name evidence="4" type="ORF">EBN03_16755</name>
</gene>
<keyword evidence="5" id="KW-1185">Reference proteome</keyword>
<dbReference type="OrthoDB" id="5240729at2"/>
<feature type="region of interest" description="Disordered" evidence="2">
    <location>
        <begin position="182"/>
        <end position="285"/>
    </location>
</feature>
<accession>A0A3M2L7E0</accession>
<name>A0A3M2L7E0_9NOCA</name>
<dbReference type="Gene3D" id="2.60.200.20">
    <property type="match status" value="1"/>
</dbReference>
<evidence type="ECO:0000313" key="5">
    <source>
        <dbReference type="Proteomes" id="UP000279275"/>
    </source>
</evidence>
<dbReference type="PROSITE" id="PS50006">
    <property type="entry name" value="FHA_DOMAIN"/>
    <property type="match status" value="1"/>
</dbReference>
<dbReference type="InterPro" id="IPR000253">
    <property type="entry name" value="FHA_dom"/>
</dbReference>
<dbReference type="SUPFAM" id="SSF49879">
    <property type="entry name" value="SMAD/FHA domain"/>
    <property type="match status" value="1"/>
</dbReference>
<sequence>MTRAQVEVVAGNHVVVRVSGVIVVVGHRERGPLTAASPALQAAEALAALVSEAADQAPDGPGRLIAREATRWLIRDADQIIPERAIDLGILSTADTGGVAIFLHGRVTALLAGADGIETYRGVDAAFTIDRVVEQPAHAVAVFLDDDSGQVPALPERGIGALTEGVLPGSGAIAWFGADRARARDEDGPTMLTQRPRPQQPPTAQQLDVVGRPQPESRPQGERPQQRPPFEPVPPTNPPPFPQPTAAQPATPPPLPQPTAAQPATPPPLPQPQATPPPLPQPDPDLERRLEATAKADLSALKVLGFKCARSHPSDPRAAFCTVCGMPVDQTQAPTEVLRPPLGVLMLDDGTTIPLAVDVVIGREPETSDAARNGLLPIRIDDASGGMSRAHAEFRLINWDVTVVDRGSTNGTRIRPPGYPEWVRVQPNQPIPLQHGTEVMLGNRVLRLDPTTPPPFG</sequence>
<organism evidence="4 5">
    <name type="scientific">Nocardia stercoris</name>
    <dbReference type="NCBI Taxonomy" id="2483361"/>
    <lineage>
        <taxon>Bacteria</taxon>
        <taxon>Bacillati</taxon>
        <taxon>Actinomycetota</taxon>
        <taxon>Actinomycetes</taxon>
        <taxon>Mycobacteriales</taxon>
        <taxon>Nocardiaceae</taxon>
        <taxon>Nocardia</taxon>
    </lineage>
</organism>
<evidence type="ECO:0000256" key="1">
    <source>
        <dbReference type="ARBA" id="ARBA00022553"/>
    </source>
</evidence>
<dbReference type="EMBL" id="RFFH01000006">
    <property type="protein sequence ID" value="RMI31825.1"/>
    <property type="molecule type" value="Genomic_DNA"/>
</dbReference>
<evidence type="ECO:0000259" key="3">
    <source>
        <dbReference type="PROSITE" id="PS50006"/>
    </source>
</evidence>
<protein>
    <submittedName>
        <fullName evidence="4">FHA domain-containing protein</fullName>
    </submittedName>
</protein>